<evidence type="ECO:0000259" key="4">
    <source>
        <dbReference type="PROSITE" id="PS50987"/>
    </source>
</evidence>
<dbReference type="InterPro" id="IPR001845">
    <property type="entry name" value="HTH_ArsR_DNA-bd_dom"/>
</dbReference>
<dbReference type="Gene3D" id="3.40.50.150">
    <property type="entry name" value="Vaccinia Virus protein VP39"/>
    <property type="match status" value="1"/>
</dbReference>
<dbReference type="GO" id="GO:0003677">
    <property type="term" value="F:DNA binding"/>
    <property type="evidence" value="ECO:0007669"/>
    <property type="project" value="UniProtKB-KW"/>
</dbReference>
<dbReference type="PANTHER" id="PTHR33154">
    <property type="entry name" value="TRANSCRIPTIONAL REGULATOR, ARSR FAMILY"/>
    <property type="match status" value="1"/>
</dbReference>
<keyword evidence="6" id="KW-1185">Reference proteome</keyword>
<dbReference type="GO" id="GO:0003700">
    <property type="term" value="F:DNA-binding transcription factor activity"/>
    <property type="evidence" value="ECO:0007669"/>
    <property type="project" value="InterPro"/>
</dbReference>
<evidence type="ECO:0000313" key="5">
    <source>
        <dbReference type="EMBL" id="GAA4937769.1"/>
    </source>
</evidence>
<accession>A0AAV3TZW6</accession>
<protein>
    <submittedName>
        <fullName evidence="5">Metalloregulator ArsR/SmtB family transcription factor</fullName>
    </submittedName>
</protein>
<dbReference type="EMBL" id="BAABLX010000009">
    <property type="protein sequence ID" value="GAA4937769.1"/>
    <property type="molecule type" value="Genomic_DNA"/>
</dbReference>
<dbReference type="AlphaFoldDB" id="A0AAV3TZW6"/>
<dbReference type="InterPro" id="IPR029063">
    <property type="entry name" value="SAM-dependent_MTases_sf"/>
</dbReference>
<dbReference type="CDD" id="cd00090">
    <property type="entry name" value="HTH_ARSR"/>
    <property type="match status" value="1"/>
</dbReference>
<evidence type="ECO:0000313" key="6">
    <source>
        <dbReference type="Proteomes" id="UP001409585"/>
    </source>
</evidence>
<comment type="caution">
    <text evidence="5">The sequence shown here is derived from an EMBL/GenBank/DDBJ whole genome shotgun (WGS) entry which is preliminary data.</text>
</comment>
<organism evidence="5 6">
    <name type="scientific">Halioxenophilus aromaticivorans</name>
    <dbReference type="NCBI Taxonomy" id="1306992"/>
    <lineage>
        <taxon>Bacteria</taxon>
        <taxon>Pseudomonadati</taxon>
        <taxon>Pseudomonadota</taxon>
        <taxon>Gammaproteobacteria</taxon>
        <taxon>Alteromonadales</taxon>
        <taxon>Alteromonadaceae</taxon>
        <taxon>Halioxenophilus</taxon>
    </lineage>
</organism>
<dbReference type="GO" id="GO:0008757">
    <property type="term" value="F:S-adenosylmethionine-dependent methyltransferase activity"/>
    <property type="evidence" value="ECO:0007669"/>
    <property type="project" value="InterPro"/>
</dbReference>
<dbReference type="Gene3D" id="1.10.10.10">
    <property type="entry name" value="Winged helix-like DNA-binding domain superfamily/Winged helix DNA-binding domain"/>
    <property type="match status" value="1"/>
</dbReference>
<evidence type="ECO:0000256" key="1">
    <source>
        <dbReference type="ARBA" id="ARBA00023015"/>
    </source>
</evidence>
<gene>
    <name evidence="5" type="ORF">GCM10025791_14400</name>
</gene>
<sequence length="325" mass="35676">MSAKTPEFDPADGLAAFLKAAGDPLRVQILRVLAQDSFGVMELASLFDVKQSGMSHHLKLLAHAGLVATRREGNSIFYRRALAGASPYAALQESLYRQVDSLACEAPVLARLEQIRSERVISSQAFFSDNSDKFRSQQDLIASYPVYAEQVTEMLQQVIGDARQSALEIGPGEGEFLSVLSPLFEQVWAIDINQAMLDQAAKRVEQEQLANVTLKLVAGENLSQALAGGIDMAVANMVLHHVPSPATVFQSLAQVLRADGSFIVTDLCLHDQNWAREACGDVWLGFDPDELSQWAEASGFSVGKNIYFALRNGFQIQVRQFIKCR</sequence>
<evidence type="ECO:0000256" key="3">
    <source>
        <dbReference type="ARBA" id="ARBA00023163"/>
    </source>
</evidence>
<dbReference type="Pfam" id="PF08241">
    <property type="entry name" value="Methyltransf_11"/>
    <property type="match status" value="1"/>
</dbReference>
<dbReference type="InterPro" id="IPR051081">
    <property type="entry name" value="HTH_MetalResp_TranReg"/>
</dbReference>
<dbReference type="PROSITE" id="PS50987">
    <property type="entry name" value="HTH_ARSR_2"/>
    <property type="match status" value="1"/>
</dbReference>
<feature type="domain" description="HTH arsR-type" evidence="4">
    <location>
        <begin position="6"/>
        <end position="100"/>
    </location>
</feature>
<keyword evidence="2" id="KW-0238">DNA-binding</keyword>
<dbReference type="SUPFAM" id="SSF46785">
    <property type="entry name" value="Winged helix' DNA-binding domain"/>
    <property type="match status" value="1"/>
</dbReference>
<dbReference type="CDD" id="cd02440">
    <property type="entry name" value="AdoMet_MTases"/>
    <property type="match status" value="1"/>
</dbReference>
<reference evidence="6" key="1">
    <citation type="journal article" date="2019" name="Int. J. Syst. Evol. Microbiol.">
        <title>The Global Catalogue of Microorganisms (GCM) 10K type strain sequencing project: providing services to taxonomists for standard genome sequencing and annotation.</title>
        <authorList>
            <consortium name="The Broad Institute Genomics Platform"/>
            <consortium name="The Broad Institute Genome Sequencing Center for Infectious Disease"/>
            <person name="Wu L."/>
            <person name="Ma J."/>
        </authorList>
    </citation>
    <scope>NUCLEOTIDE SEQUENCE [LARGE SCALE GENOMIC DNA]</scope>
    <source>
        <strain evidence="6">JCM 19134</strain>
    </source>
</reference>
<proteinExistence type="predicted"/>
<dbReference type="PANTHER" id="PTHR33154:SF33">
    <property type="entry name" value="TRANSCRIPTIONAL REPRESSOR SDPR"/>
    <property type="match status" value="1"/>
</dbReference>
<dbReference type="InterPro" id="IPR013216">
    <property type="entry name" value="Methyltransf_11"/>
</dbReference>
<keyword evidence="3" id="KW-0804">Transcription</keyword>
<keyword evidence="1" id="KW-0805">Transcription regulation</keyword>
<evidence type="ECO:0000256" key="2">
    <source>
        <dbReference type="ARBA" id="ARBA00023125"/>
    </source>
</evidence>
<dbReference type="InterPro" id="IPR011991">
    <property type="entry name" value="ArsR-like_HTH"/>
</dbReference>
<dbReference type="PRINTS" id="PR00778">
    <property type="entry name" value="HTHARSR"/>
</dbReference>
<dbReference type="RefSeq" id="WP_345419350.1">
    <property type="nucleotide sequence ID" value="NZ_AP031496.1"/>
</dbReference>
<dbReference type="Pfam" id="PF01022">
    <property type="entry name" value="HTH_5"/>
    <property type="match status" value="1"/>
</dbReference>
<dbReference type="SUPFAM" id="SSF53335">
    <property type="entry name" value="S-adenosyl-L-methionine-dependent methyltransferases"/>
    <property type="match status" value="1"/>
</dbReference>
<dbReference type="SMART" id="SM00418">
    <property type="entry name" value="HTH_ARSR"/>
    <property type="match status" value="1"/>
</dbReference>
<dbReference type="Proteomes" id="UP001409585">
    <property type="component" value="Unassembled WGS sequence"/>
</dbReference>
<name>A0AAV3TZW6_9ALTE</name>
<dbReference type="InterPro" id="IPR036388">
    <property type="entry name" value="WH-like_DNA-bd_sf"/>
</dbReference>
<dbReference type="InterPro" id="IPR036390">
    <property type="entry name" value="WH_DNA-bd_sf"/>
</dbReference>
<dbReference type="NCBIfam" id="NF033788">
    <property type="entry name" value="HTH_metalloreg"/>
    <property type="match status" value="1"/>
</dbReference>